<name>A0A4C1SFT8_EUMVA</name>
<sequence length="345" mass="38170">MRSSAGAVSQSDGKLHLSWSLFNIRRNDVPLPQSRRLCNSRPARRAKRDIKYFVTAQIQILLLLHWLFLFANAEDVDSNKVLEDEPNGENTKTPPETAEQQLAPVNNYYYTCGVQPVPVPVYRSLPCPSSNLIRAPDSVTITITITVSATRECRQGASFAGPGAHSPAPPNYNQQYNRPFGNVVSAAASGFGNALADYFSGGSRPRRIKHHNNNIPHENAEAEEAPDRVSHPTTLRDEALIPDASVTEHDFEDHPGYAALKTAISKCRDVYTISHYISLSLKCKGICYDNLTQLIKMQTGVRPLPHTILSDSRAYSDSNSLKAVVKSYGDITYRINGEYATHLCT</sequence>
<keyword evidence="2" id="KW-1185">Reference proteome</keyword>
<dbReference type="OrthoDB" id="7476228at2759"/>
<dbReference type="EMBL" id="BGZK01003404">
    <property type="protein sequence ID" value="GBP00955.1"/>
    <property type="molecule type" value="Genomic_DNA"/>
</dbReference>
<gene>
    <name evidence="1" type="ORF">EVAR_68899_1</name>
</gene>
<dbReference type="AlphaFoldDB" id="A0A4C1SFT8"/>
<proteinExistence type="predicted"/>
<dbReference type="Proteomes" id="UP000299102">
    <property type="component" value="Unassembled WGS sequence"/>
</dbReference>
<organism evidence="1 2">
    <name type="scientific">Eumeta variegata</name>
    <name type="common">Bagworm moth</name>
    <name type="synonym">Eumeta japonica</name>
    <dbReference type="NCBI Taxonomy" id="151549"/>
    <lineage>
        <taxon>Eukaryota</taxon>
        <taxon>Metazoa</taxon>
        <taxon>Ecdysozoa</taxon>
        <taxon>Arthropoda</taxon>
        <taxon>Hexapoda</taxon>
        <taxon>Insecta</taxon>
        <taxon>Pterygota</taxon>
        <taxon>Neoptera</taxon>
        <taxon>Endopterygota</taxon>
        <taxon>Lepidoptera</taxon>
        <taxon>Glossata</taxon>
        <taxon>Ditrysia</taxon>
        <taxon>Tineoidea</taxon>
        <taxon>Psychidae</taxon>
        <taxon>Oiketicinae</taxon>
        <taxon>Eumeta</taxon>
    </lineage>
</organism>
<evidence type="ECO:0000313" key="2">
    <source>
        <dbReference type="Proteomes" id="UP000299102"/>
    </source>
</evidence>
<evidence type="ECO:0000313" key="1">
    <source>
        <dbReference type="EMBL" id="GBP00955.1"/>
    </source>
</evidence>
<reference evidence="1 2" key="1">
    <citation type="journal article" date="2019" name="Commun. Biol.">
        <title>The bagworm genome reveals a unique fibroin gene that provides high tensile strength.</title>
        <authorList>
            <person name="Kono N."/>
            <person name="Nakamura H."/>
            <person name="Ohtoshi R."/>
            <person name="Tomita M."/>
            <person name="Numata K."/>
            <person name="Arakawa K."/>
        </authorList>
    </citation>
    <scope>NUCLEOTIDE SEQUENCE [LARGE SCALE GENOMIC DNA]</scope>
</reference>
<comment type="caution">
    <text evidence="1">The sequence shown here is derived from an EMBL/GenBank/DDBJ whole genome shotgun (WGS) entry which is preliminary data.</text>
</comment>
<protein>
    <submittedName>
        <fullName evidence="1">Uncharacterized protein</fullName>
    </submittedName>
</protein>
<accession>A0A4C1SFT8</accession>